<dbReference type="AlphaFoldDB" id="A0A1C7LX94"/>
<proteinExistence type="predicted"/>
<accession>A0A1C7LX94</accession>
<dbReference type="Proteomes" id="UP000092993">
    <property type="component" value="Unassembled WGS sequence"/>
</dbReference>
<name>A0A1C7LX94_GRIFR</name>
<organism evidence="1 2">
    <name type="scientific">Grifola frondosa</name>
    <name type="common">Maitake</name>
    <name type="synonym">Polyporus frondosus</name>
    <dbReference type="NCBI Taxonomy" id="5627"/>
    <lineage>
        <taxon>Eukaryota</taxon>
        <taxon>Fungi</taxon>
        <taxon>Dikarya</taxon>
        <taxon>Basidiomycota</taxon>
        <taxon>Agaricomycotina</taxon>
        <taxon>Agaricomycetes</taxon>
        <taxon>Polyporales</taxon>
        <taxon>Grifolaceae</taxon>
        <taxon>Grifola</taxon>
    </lineage>
</organism>
<sequence length="73" mass="8502">MEVSAAKRPWPFGPSSHGDVKINLASLTHDNEDNTRRCNPDDHIIPHKEGEEIIYIEQEIFVHRNSFENFWDA</sequence>
<evidence type="ECO:0000313" key="1">
    <source>
        <dbReference type="EMBL" id="OBZ68747.1"/>
    </source>
</evidence>
<comment type="caution">
    <text evidence="1">The sequence shown here is derived from an EMBL/GenBank/DDBJ whole genome shotgun (WGS) entry which is preliminary data.</text>
</comment>
<keyword evidence="2" id="KW-1185">Reference proteome</keyword>
<gene>
    <name evidence="1" type="ORF">A0H81_11303</name>
</gene>
<dbReference type="EMBL" id="LUGG01000019">
    <property type="protein sequence ID" value="OBZ68747.1"/>
    <property type="molecule type" value="Genomic_DNA"/>
</dbReference>
<evidence type="ECO:0000313" key="2">
    <source>
        <dbReference type="Proteomes" id="UP000092993"/>
    </source>
</evidence>
<reference evidence="1 2" key="1">
    <citation type="submission" date="2016-03" db="EMBL/GenBank/DDBJ databases">
        <title>Whole genome sequencing of Grifola frondosa 9006-11.</title>
        <authorList>
            <person name="Min B."/>
            <person name="Park H."/>
            <person name="Kim J.-G."/>
            <person name="Cho H."/>
            <person name="Oh Y.-L."/>
            <person name="Kong W.-S."/>
            <person name="Choi I.-G."/>
        </authorList>
    </citation>
    <scope>NUCLEOTIDE SEQUENCE [LARGE SCALE GENOMIC DNA]</scope>
    <source>
        <strain evidence="1 2">9006-11</strain>
    </source>
</reference>
<protein>
    <submittedName>
        <fullName evidence="1">Uncharacterized protein</fullName>
    </submittedName>
</protein>